<proteinExistence type="predicted"/>
<sequence length="158" mass="17114">MHDTRQIGELEPFLQDEASRKIQRSCAHHGHVVDRAMHRQAADVAAGEEQGRHDMGVGGHDQTAFAGVRQQGTIVALGEVFVAEMPGEQLLNQLRHCPAARAVGHIDLAVFDVEGSDVVFTDFSHGNESDDLERIRSVEAQPSGIGPQASKRCQATSL</sequence>
<gene>
    <name evidence="1" type="ORF">SDC9_130527</name>
</gene>
<dbReference type="AlphaFoldDB" id="A0A645D2Y0"/>
<accession>A0A645D2Y0</accession>
<name>A0A645D2Y0_9ZZZZ</name>
<dbReference type="EMBL" id="VSSQ01032254">
    <property type="protein sequence ID" value="MPM83463.1"/>
    <property type="molecule type" value="Genomic_DNA"/>
</dbReference>
<evidence type="ECO:0000313" key="1">
    <source>
        <dbReference type="EMBL" id="MPM83463.1"/>
    </source>
</evidence>
<organism evidence="1">
    <name type="scientific">bioreactor metagenome</name>
    <dbReference type="NCBI Taxonomy" id="1076179"/>
    <lineage>
        <taxon>unclassified sequences</taxon>
        <taxon>metagenomes</taxon>
        <taxon>ecological metagenomes</taxon>
    </lineage>
</organism>
<protein>
    <submittedName>
        <fullName evidence="1">Uncharacterized protein</fullName>
    </submittedName>
</protein>
<reference evidence="1" key="1">
    <citation type="submission" date="2019-08" db="EMBL/GenBank/DDBJ databases">
        <authorList>
            <person name="Kucharzyk K."/>
            <person name="Murdoch R.W."/>
            <person name="Higgins S."/>
            <person name="Loffler F."/>
        </authorList>
    </citation>
    <scope>NUCLEOTIDE SEQUENCE</scope>
</reference>
<comment type="caution">
    <text evidence="1">The sequence shown here is derived from an EMBL/GenBank/DDBJ whole genome shotgun (WGS) entry which is preliminary data.</text>
</comment>